<dbReference type="OrthoDB" id="412788at2759"/>
<keyword evidence="4" id="KW-1185">Reference proteome</keyword>
<comment type="caution">
    <text evidence="3">The sequence shown here is derived from an EMBL/GenBank/DDBJ whole genome shotgun (WGS) entry which is preliminary data.</text>
</comment>
<feature type="region of interest" description="Disordered" evidence="2">
    <location>
        <begin position="209"/>
        <end position="238"/>
    </location>
</feature>
<dbReference type="EMBL" id="VFLP01000025">
    <property type="protein sequence ID" value="TRX94045.1"/>
    <property type="molecule type" value="Genomic_DNA"/>
</dbReference>
<feature type="region of interest" description="Disordered" evidence="2">
    <location>
        <begin position="1"/>
        <end position="38"/>
    </location>
</feature>
<comment type="similarity">
    <text evidence="1">Belongs to the asaB hydroxylase/desaturase family.</text>
</comment>
<evidence type="ECO:0008006" key="5">
    <source>
        <dbReference type="Google" id="ProtNLM"/>
    </source>
</evidence>
<evidence type="ECO:0000256" key="2">
    <source>
        <dbReference type="SAM" id="MobiDB-lite"/>
    </source>
</evidence>
<dbReference type="NCBIfam" id="NF041278">
    <property type="entry name" value="CmcJ_NvfI_EfuI"/>
    <property type="match status" value="1"/>
</dbReference>
<reference evidence="4" key="1">
    <citation type="submission" date="2019-06" db="EMBL/GenBank/DDBJ databases">
        <title>Draft genome sequence of the griseofulvin-producing fungus Xylaria cubensis strain G536.</title>
        <authorList>
            <person name="Mead M.E."/>
            <person name="Raja H.A."/>
            <person name="Steenwyk J.L."/>
            <person name="Knowles S.L."/>
            <person name="Oberlies N.H."/>
            <person name="Rokas A."/>
        </authorList>
    </citation>
    <scope>NUCLEOTIDE SEQUENCE [LARGE SCALE GENOMIC DNA]</scope>
    <source>
        <strain evidence="4">G536</strain>
    </source>
</reference>
<proteinExistence type="inferred from homology"/>
<dbReference type="AlphaFoldDB" id="A0A553I1F7"/>
<gene>
    <name evidence="3" type="ORF">FHL15_005123</name>
</gene>
<sequence length="320" mass="36054">MSITSKFNHIDLKSQPSGTTKPWTKVDAGGTSYNHEQVSRPVHNLRNEAPSEFNTDISGFGLFHWPSGEKDFVDDAAVRGPYYDDVVALLYDNCDALPSNVGTGKGGANNKVHKVVIFDHTIRRRQPDAPRGPVQQVHVDQTPAAAAARVRRHLPPNEAEELLRHRFQLINVWRPIGHPATDHPLAVIDWRSTVPEDFTPVDLLYPKRADSVMDDDDDDRGKEKLPDKTSERYSTEGYEARGETMGVLANENHRFYYVKDMTPEEVLLLKCYDSWGEGEPNGKKGLAVRTPHTAFEDPTTPKDAKPRESIEVRALVFYEE</sequence>
<organism evidence="3 4">
    <name type="scientific">Xylaria flabelliformis</name>
    <dbReference type="NCBI Taxonomy" id="2512241"/>
    <lineage>
        <taxon>Eukaryota</taxon>
        <taxon>Fungi</taxon>
        <taxon>Dikarya</taxon>
        <taxon>Ascomycota</taxon>
        <taxon>Pezizomycotina</taxon>
        <taxon>Sordariomycetes</taxon>
        <taxon>Xylariomycetidae</taxon>
        <taxon>Xylariales</taxon>
        <taxon>Xylariaceae</taxon>
        <taxon>Xylaria</taxon>
    </lineage>
</organism>
<protein>
    <recommendedName>
        <fullName evidence="5">Methyltransferase</fullName>
    </recommendedName>
</protein>
<dbReference type="STRING" id="2512241.A0A553I1F7"/>
<dbReference type="InterPro" id="IPR044053">
    <property type="entry name" value="AsaB-like"/>
</dbReference>
<evidence type="ECO:0000313" key="4">
    <source>
        <dbReference type="Proteomes" id="UP000319160"/>
    </source>
</evidence>
<feature type="compositionally biased region" description="Basic and acidic residues" evidence="2">
    <location>
        <begin position="219"/>
        <end position="238"/>
    </location>
</feature>
<dbReference type="GO" id="GO:0016491">
    <property type="term" value="F:oxidoreductase activity"/>
    <property type="evidence" value="ECO:0007669"/>
    <property type="project" value="InterPro"/>
</dbReference>
<evidence type="ECO:0000256" key="1">
    <source>
        <dbReference type="ARBA" id="ARBA00023604"/>
    </source>
</evidence>
<feature type="region of interest" description="Disordered" evidence="2">
    <location>
        <begin position="283"/>
        <end position="305"/>
    </location>
</feature>
<evidence type="ECO:0000313" key="3">
    <source>
        <dbReference type="EMBL" id="TRX94045.1"/>
    </source>
</evidence>
<dbReference type="PANTHER" id="PTHR34598">
    <property type="entry name" value="BLL6449 PROTEIN"/>
    <property type="match status" value="1"/>
</dbReference>
<name>A0A553I1F7_9PEZI</name>
<accession>A0A553I1F7</accession>
<dbReference type="PANTHER" id="PTHR34598:SF4">
    <property type="entry name" value="7ALPHA-CEPHEM-METHOXYLASE P8 CHAIN RELATED PROTEIN"/>
    <property type="match status" value="1"/>
</dbReference>
<dbReference type="Proteomes" id="UP000319160">
    <property type="component" value="Unassembled WGS sequence"/>
</dbReference>